<protein>
    <submittedName>
        <fullName evidence="2">Uncharacterized protein</fullName>
    </submittedName>
</protein>
<feature type="compositionally biased region" description="Basic and acidic residues" evidence="1">
    <location>
        <begin position="79"/>
        <end position="95"/>
    </location>
</feature>
<evidence type="ECO:0000256" key="1">
    <source>
        <dbReference type="SAM" id="MobiDB-lite"/>
    </source>
</evidence>
<name>A0A6C0CB48_9ZZZZ</name>
<feature type="region of interest" description="Disordered" evidence="1">
    <location>
        <begin position="66"/>
        <end position="95"/>
    </location>
</feature>
<reference evidence="2" key="1">
    <citation type="journal article" date="2020" name="Nature">
        <title>Giant virus diversity and host interactions through global metagenomics.</title>
        <authorList>
            <person name="Schulz F."/>
            <person name="Roux S."/>
            <person name="Paez-Espino D."/>
            <person name="Jungbluth S."/>
            <person name="Walsh D.A."/>
            <person name="Denef V.J."/>
            <person name="McMahon K.D."/>
            <person name="Konstantinidis K.T."/>
            <person name="Eloe-Fadrosh E.A."/>
            <person name="Kyrpides N.C."/>
            <person name="Woyke T."/>
        </authorList>
    </citation>
    <scope>NUCLEOTIDE SEQUENCE</scope>
    <source>
        <strain evidence="2">GVMAG-M-3300020192-26</strain>
    </source>
</reference>
<evidence type="ECO:0000313" key="2">
    <source>
        <dbReference type="EMBL" id="QHT01342.1"/>
    </source>
</evidence>
<dbReference type="AlphaFoldDB" id="A0A6C0CB48"/>
<proteinExistence type="predicted"/>
<organism evidence="2">
    <name type="scientific">viral metagenome</name>
    <dbReference type="NCBI Taxonomy" id="1070528"/>
    <lineage>
        <taxon>unclassified sequences</taxon>
        <taxon>metagenomes</taxon>
        <taxon>organismal metagenomes</taxon>
    </lineage>
</organism>
<accession>A0A6C0CB48</accession>
<dbReference type="EMBL" id="MN739369">
    <property type="protein sequence ID" value="QHT01342.1"/>
    <property type="molecule type" value="Genomic_DNA"/>
</dbReference>
<sequence>MDIPDELQVIQPVQIGDSITDHICDSVDTFDLQVIQSTQIVESITDHVCDSVDAFDLQTLTRRNVSLNIQDTESSSEEYDPKKPPQIKMDKRKVD</sequence>